<dbReference type="Proteomes" id="UP000473470">
    <property type="component" value="Unassembled WGS sequence"/>
</dbReference>
<sequence>MTHEKSQLNTPQVSQNPEPYNKYSYDDVAARIDRVRSAFSERGWRINDGSPMGRLFKHTEKFARDWKTKDRDQIDPLTVVQAGHAHRITAAVLHALDNPAAHQTLHRMHAKPFVLGSVERSTGKDLLWELELYYRLSLQGTTVRLEEPDLIADFEPWPCSIACKKIYSEKNLDRTLAKGASQIAKSGNHGIVALNIEDLVPTEQLRVCRTTGELLEIGRSTAAAFCTRNASKLRKLVDLGKVDGYLVALAVSAQVLESTTGFVTLHWATIWTTQEAPAGTSERLAEVKKSFDALLTPQDVAADA</sequence>
<dbReference type="AlphaFoldDB" id="A0A6L3N4P8"/>
<feature type="compositionally biased region" description="Polar residues" evidence="1">
    <location>
        <begin position="7"/>
        <end position="18"/>
    </location>
</feature>
<evidence type="ECO:0000256" key="1">
    <source>
        <dbReference type="SAM" id="MobiDB-lite"/>
    </source>
</evidence>
<reference evidence="2 3" key="1">
    <citation type="submission" date="2019-09" db="EMBL/GenBank/DDBJ databases">
        <title>Draft genome sequences of 48 bacterial type strains from the CCUG.</title>
        <authorList>
            <person name="Tunovic T."/>
            <person name="Pineiro-Iglesias B."/>
            <person name="Unosson C."/>
            <person name="Inganas E."/>
            <person name="Ohlen M."/>
            <person name="Cardew S."/>
            <person name="Jensie-Markopoulos S."/>
            <person name="Salva-Serra F."/>
            <person name="Jaen-Luchoro D."/>
            <person name="Karlsson R."/>
            <person name="Svensson-Stadler L."/>
            <person name="Chun J."/>
            <person name="Moore E."/>
        </authorList>
    </citation>
    <scope>NUCLEOTIDE SEQUENCE [LARGE SCALE GENOMIC DNA]</scope>
    <source>
        <strain evidence="2 3">CCUG 65686</strain>
    </source>
</reference>
<evidence type="ECO:0000313" key="2">
    <source>
        <dbReference type="EMBL" id="KAB0640414.1"/>
    </source>
</evidence>
<gene>
    <name evidence="2" type="ORF">F7R25_05135</name>
</gene>
<proteinExistence type="predicted"/>
<comment type="caution">
    <text evidence="2">The sequence shown here is derived from an EMBL/GenBank/DDBJ whole genome shotgun (WGS) entry which is preliminary data.</text>
</comment>
<protein>
    <submittedName>
        <fullName evidence="2">Uncharacterized protein</fullName>
    </submittedName>
</protein>
<dbReference type="EMBL" id="VZOK01000005">
    <property type="protein sequence ID" value="KAB0640414.1"/>
    <property type="molecule type" value="Genomic_DNA"/>
</dbReference>
<accession>A0A6L3N4P8</accession>
<evidence type="ECO:0000313" key="3">
    <source>
        <dbReference type="Proteomes" id="UP000473470"/>
    </source>
</evidence>
<dbReference type="RefSeq" id="WP_124490879.1">
    <property type="nucleotide sequence ID" value="NZ_CABVPM010000011.1"/>
</dbReference>
<organism evidence="2 3">
    <name type="scientific">Burkholderia stagnalis</name>
    <dbReference type="NCBI Taxonomy" id="1503054"/>
    <lineage>
        <taxon>Bacteria</taxon>
        <taxon>Pseudomonadati</taxon>
        <taxon>Pseudomonadota</taxon>
        <taxon>Betaproteobacteria</taxon>
        <taxon>Burkholderiales</taxon>
        <taxon>Burkholderiaceae</taxon>
        <taxon>Burkholderia</taxon>
        <taxon>Burkholderia cepacia complex</taxon>
    </lineage>
</organism>
<feature type="region of interest" description="Disordered" evidence="1">
    <location>
        <begin position="1"/>
        <end position="22"/>
    </location>
</feature>
<name>A0A6L3N4P8_9BURK</name>